<evidence type="ECO:0000313" key="2">
    <source>
        <dbReference type="Proteomes" id="UP001144280"/>
    </source>
</evidence>
<proteinExistence type="predicted"/>
<gene>
    <name evidence="1" type="ORF">Pa4123_06470</name>
</gene>
<accession>A0ABQ5QM84</accession>
<sequence>MDPFQAELARIALETVGNRGFVLGGGHAVQLHGMAERLSEDIDAASRGMSGLPNDFFASAAGALAGQGHVGAPDVLGPVLKAFFQ</sequence>
<name>A0ABQ5QM84_9ACTN</name>
<comment type="caution">
    <text evidence="1">The sequence shown here is derived from an EMBL/GenBank/DDBJ whole genome shotgun (WGS) entry which is preliminary data.</text>
</comment>
<organism evidence="1 2">
    <name type="scientific">Phytohabitans aurantiacus</name>
    <dbReference type="NCBI Taxonomy" id="3016789"/>
    <lineage>
        <taxon>Bacteria</taxon>
        <taxon>Bacillati</taxon>
        <taxon>Actinomycetota</taxon>
        <taxon>Actinomycetes</taxon>
        <taxon>Micromonosporales</taxon>
        <taxon>Micromonosporaceae</taxon>
    </lineage>
</organism>
<keyword evidence="2" id="KW-1185">Reference proteome</keyword>
<reference evidence="1" key="1">
    <citation type="submission" date="2022-12" db="EMBL/GenBank/DDBJ databases">
        <title>New Phytohabitans aurantiacus sp. RD004123 nov., an actinomycete isolated from soil.</title>
        <authorList>
            <person name="Triningsih D.W."/>
            <person name="Harunari E."/>
            <person name="Igarashi Y."/>
        </authorList>
    </citation>
    <scope>NUCLEOTIDE SEQUENCE</scope>
    <source>
        <strain evidence="1">RD004123</strain>
    </source>
</reference>
<dbReference type="Proteomes" id="UP001144280">
    <property type="component" value="Unassembled WGS sequence"/>
</dbReference>
<evidence type="ECO:0000313" key="1">
    <source>
        <dbReference type="EMBL" id="GLH95375.1"/>
    </source>
</evidence>
<dbReference type="EMBL" id="BSDI01000002">
    <property type="protein sequence ID" value="GLH95375.1"/>
    <property type="molecule type" value="Genomic_DNA"/>
</dbReference>
<protein>
    <submittedName>
        <fullName evidence="1">Uncharacterized protein</fullName>
    </submittedName>
</protein>